<organism evidence="1 2">
    <name type="scientific">Cryomorpha ignava</name>
    <dbReference type="NCBI Taxonomy" id="101383"/>
    <lineage>
        <taxon>Bacteria</taxon>
        <taxon>Pseudomonadati</taxon>
        <taxon>Bacteroidota</taxon>
        <taxon>Flavobacteriia</taxon>
        <taxon>Flavobacteriales</taxon>
        <taxon>Cryomorphaceae</taxon>
        <taxon>Cryomorpha</taxon>
    </lineage>
</organism>
<sequence>MENTITIQLTNKKTLKLIQELEALEALQLIKILKENLSASKAKLSDKYKGVFTKEDAMSFKEHTKSMRGEWDRI</sequence>
<dbReference type="Proteomes" id="UP000486602">
    <property type="component" value="Unassembled WGS sequence"/>
</dbReference>
<protein>
    <submittedName>
        <fullName evidence="1">Uncharacterized protein</fullName>
    </submittedName>
</protein>
<comment type="caution">
    <text evidence="1">The sequence shown here is derived from an EMBL/GenBank/DDBJ whole genome shotgun (WGS) entry which is preliminary data.</text>
</comment>
<dbReference type="RefSeq" id="WP_163284851.1">
    <property type="nucleotide sequence ID" value="NZ_JAAGVY010000012.1"/>
</dbReference>
<dbReference type="AlphaFoldDB" id="A0A7K3WPW3"/>
<keyword evidence="2" id="KW-1185">Reference proteome</keyword>
<evidence type="ECO:0000313" key="1">
    <source>
        <dbReference type="EMBL" id="NEN23528.1"/>
    </source>
</evidence>
<reference evidence="1 2" key="1">
    <citation type="submission" date="2020-02" db="EMBL/GenBank/DDBJ databases">
        <title>Out from the shadows clarifying the taxonomy of the family Cryomorphaceae and related taxa by utilizing the GTDB taxonomic framework.</title>
        <authorList>
            <person name="Bowman J.P."/>
        </authorList>
    </citation>
    <scope>NUCLEOTIDE SEQUENCE [LARGE SCALE GENOMIC DNA]</scope>
    <source>
        <strain evidence="1 2">QSSC 1-22</strain>
    </source>
</reference>
<evidence type="ECO:0000313" key="2">
    <source>
        <dbReference type="Proteomes" id="UP000486602"/>
    </source>
</evidence>
<name>A0A7K3WPW3_9FLAO</name>
<accession>A0A7K3WPW3</accession>
<gene>
    <name evidence="1" type="ORF">G3O08_08445</name>
</gene>
<proteinExistence type="predicted"/>
<dbReference type="EMBL" id="JAAGVY010000012">
    <property type="protein sequence ID" value="NEN23528.1"/>
    <property type="molecule type" value="Genomic_DNA"/>
</dbReference>